<dbReference type="EMBL" id="BMQL01000012">
    <property type="protein sequence ID" value="GGR10856.1"/>
    <property type="molecule type" value="Genomic_DNA"/>
</dbReference>
<accession>A0A918C8F9</accession>
<reference evidence="5" key="2">
    <citation type="submission" date="2020-09" db="EMBL/GenBank/DDBJ databases">
        <authorList>
            <person name="Sun Q."/>
            <person name="Ohkuma M."/>
        </authorList>
    </citation>
    <scope>NUCLEOTIDE SEQUENCE</scope>
    <source>
        <strain evidence="5">JCM 31311</strain>
    </source>
</reference>
<dbReference type="PANTHER" id="PTHR10302:SF27">
    <property type="entry name" value="SINGLE-STRANDED DNA-BINDING PROTEIN"/>
    <property type="match status" value="1"/>
</dbReference>
<feature type="compositionally biased region" description="Low complexity" evidence="4">
    <location>
        <begin position="243"/>
        <end position="262"/>
    </location>
</feature>
<evidence type="ECO:0000313" key="5">
    <source>
        <dbReference type="EMBL" id="GGR10856.1"/>
    </source>
</evidence>
<dbReference type="NCBIfam" id="TIGR00621">
    <property type="entry name" value="ssb"/>
    <property type="match status" value="1"/>
</dbReference>
<dbReference type="Gene3D" id="2.40.50.140">
    <property type="entry name" value="Nucleic acid-binding proteins"/>
    <property type="match status" value="2"/>
</dbReference>
<feature type="region of interest" description="Disordered" evidence="4">
    <location>
        <begin position="236"/>
        <end position="282"/>
    </location>
</feature>
<dbReference type="RefSeq" id="WP_189090770.1">
    <property type="nucleotide sequence ID" value="NZ_BMQL01000012.1"/>
</dbReference>
<dbReference type="GO" id="GO:0006260">
    <property type="term" value="P:DNA replication"/>
    <property type="evidence" value="ECO:0007669"/>
    <property type="project" value="InterPro"/>
</dbReference>
<dbReference type="Proteomes" id="UP000603865">
    <property type="component" value="Unassembled WGS sequence"/>
</dbReference>
<dbReference type="InterPro" id="IPR011344">
    <property type="entry name" value="ssDNA-bd"/>
</dbReference>
<gene>
    <name evidence="5" type="primary">ssb</name>
    <name evidence="5" type="ORF">GCM10008957_24510</name>
</gene>
<keyword evidence="6" id="KW-1185">Reference proteome</keyword>
<comment type="caution">
    <text evidence="5">The sequence shown here is derived from an EMBL/GenBank/DDBJ whole genome shotgun (WGS) entry which is preliminary data.</text>
</comment>
<evidence type="ECO:0000256" key="3">
    <source>
        <dbReference type="RuleBase" id="RU000524"/>
    </source>
</evidence>
<evidence type="ECO:0000256" key="4">
    <source>
        <dbReference type="SAM" id="MobiDB-lite"/>
    </source>
</evidence>
<dbReference type="InterPro" id="IPR000424">
    <property type="entry name" value="Primosome_PriB/ssb"/>
</dbReference>
<dbReference type="PROSITE" id="PS50935">
    <property type="entry name" value="SSB"/>
    <property type="match status" value="2"/>
</dbReference>
<proteinExistence type="predicted"/>
<evidence type="ECO:0000256" key="2">
    <source>
        <dbReference type="PROSITE-ProRule" id="PRU00252"/>
    </source>
</evidence>
<evidence type="ECO:0000313" key="6">
    <source>
        <dbReference type="Proteomes" id="UP000603865"/>
    </source>
</evidence>
<dbReference type="GO" id="GO:0003697">
    <property type="term" value="F:single-stranded DNA binding"/>
    <property type="evidence" value="ECO:0007669"/>
    <property type="project" value="InterPro"/>
</dbReference>
<dbReference type="SUPFAM" id="SSF50249">
    <property type="entry name" value="Nucleic acid-binding proteins"/>
    <property type="match status" value="2"/>
</dbReference>
<reference evidence="5" key="1">
    <citation type="journal article" date="2014" name="Int. J. Syst. Evol. Microbiol.">
        <title>Complete genome sequence of Corynebacterium casei LMG S-19264T (=DSM 44701T), isolated from a smear-ripened cheese.</title>
        <authorList>
            <consortium name="US DOE Joint Genome Institute (JGI-PGF)"/>
            <person name="Walter F."/>
            <person name="Albersmeier A."/>
            <person name="Kalinowski J."/>
            <person name="Ruckert C."/>
        </authorList>
    </citation>
    <scope>NUCLEOTIDE SEQUENCE</scope>
    <source>
        <strain evidence="5">JCM 31311</strain>
    </source>
</reference>
<dbReference type="GO" id="GO:0009295">
    <property type="term" value="C:nucleoid"/>
    <property type="evidence" value="ECO:0007669"/>
    <property type="project" value="TreeGrafter"/>
</dbReference>
<dbReference type="AlphaFoldDB" id="A0A918C8F9"/>
<dbReference type="Pfam" id="PF00436">
    <property type="entry name" value="SSB"/>
    <property type="match status" value="2"/>
</dbReference>
<sequence length="282" mass="30719">MRHLNIVLLGALASALDLRYTPSGTPIAEFTLAGELTRARHDTGAGEAIQLPFYVQCSVVGKSAENLAERNYQPGDVLMVTGEPQYEAWKNAVGVQRSTVRVRALNVERVAGEFETVTDKGGFLRMVGGVNSATFIGHLTDDVKVTVTPSGDKVVNYRVGVNDSYTARGETVERTHWFDCTAWREQAEALEGMKKGEPVLVLDAALSRDTYPDKNGEPVNRRYFEVTQNIALLNRPVKEGQARRAASAPKRQPQPAAPQEAPYVPDIEPASAAASLPTDAPW</sequence>
<protein>
    <recommendedName>
        <fullName evidence="3">Single-stranded DNA-binding protein</fullName>
    </recommendedName>
</protein>
<dbReference type="PANTHER" id="PTHR10302">
    <property type="entry name" value="SINGLE-STRANDED DNA-BINDING PROTEIN"/>
    <property type="match status" value="1"/>
</dbReference>
<dbReference type="CDD" id="cd04496">
    <property type="entry name" value="SSB_OBF"/>
    <property type="match status" value="2"/>
</dbReference>
<organism evidence="5 6">
    <name type="scientific">Deinococcus ruber</name>
    <dbReference type="NCBI Taxonomy" id="1848197"/>
    <lineage>
        <taxon>Bacteria</taxon>
        <taxon>Thermotogati</taxon>
        <taxon>Deinococcota</taxon>
        <taxon>Deinococci</taxon>
        <taxon>Deinococcales</taxon>
        <taxon>Deinococcaceae</taxon>
        <taxon>Deinococcus</taxon>
    </lineage>
</organism>
<keyword evidence="1 2" id="KW-0238">DNA-binding</keyword>
<evidence type="ECO:0000256" key="1">
    <source>
        <dbReference type="ARBA" id="ARBA00023125"/>
    </source>
</evidence>
<name>A0A918C8F9_9DEIO</name>
<dbReference type="InterPro" id="IPR012340">
    <property type="entry name" value="NA-bd_OB-fold"/>
</dbReference>